<evidence type="ECO:0000256" key="6">
    <source>
        <dbReference type="ARBA" id="ARBA00023136"/>
    </source>
</evidence>
<feature type="transmembrane region" description="Helical" evidence="8">
    <location>
        <begin position="244"/>
        <end position="267"/>
    </location>
</feature>
<name>A0A397IRE3_9GLOM</name>
<comment type="similarity">
    <text evidence="2">Belongs to the SLC35F solute transporter family.</text>
</comment>
<dbReference type="PANTHER" id="PTHR14233">
    <property type="entry name" value="DUF914-RELATED"/>
    <property type="match status" value="1"/>
</dbReference>
<evidence type="ECO:0000256" key="2">
    <source>
        <dbReference type="ARBA" id="ARBA00007863"/>
    </source>
</evidence>
<keyword evidence="5 8" id="KW-1133">Transmembrane helix</keyword>
<dbReference type="Proteomes" id="UP000266861">
    <property type="component" value="Unassembled WGS sequence"/>
</dbReference>
<dbReference type="GO" id="GO:0016020">
    <property type="term" value="C:membrane"/>
    <property type="evidence" value="ECO:0007669"/>
    <property type="project" value="UniProtKB-SubCell"/>
</dbReference>
<dbReference type="InterPro" id="IPR052221">
    <property type="entry name" value="SLC35F_Transporter"/>
</dbReference>
<dbReference type="GO" id="GO:0022857">
    <property type="term" value="F:transmembrane transporter activity"/>
    <property type="evidence" value="ECO:0007669"/>
    <property type="project" value="InterPro"/>
</dbReference>
<comment type="subcellular location">
    <subcellularLocation>
        <location evidence="1">Membrane</location>
        <topology evidence="1">Multi-pass membrane protein</topology>
    </subcellularLocation>
</comment>
<comment type="caution">
    <text evidence="9">The sequence shown here is derived from an EMBL/GenBank/DDBJ whole genome shotgun (WGS) entry which is preliminary data.</text>
</comment>
<dbReference type="STRING" id="1348612.A0A397IRE3"/>
<dbReference type="Pfam" id="PF06027">
    <property type="entry name" value="SLC35F"/>
    <property type="match status" value="1"/>
</dbReference>
<feature type="transmembrane region" description="Helical" evidence="8">
    <location>
        <begin position="215"/>
        <end position="232"/>
    </location>
</feature>
<proteinExistence type="inferred from homology"/>
<feature type="transmembrane region" description="Helical" evidence="8">
    <location>
        <begin position="309"/>
        <end position="330"/>
    </location>
</feature>
<keyword evidence="6 8" id="KW-0472">Membrane</keyword>
<dbReference type="PANTHER" id="PTHR14233:SF4">
    <property type="entry name" value="SOLUTE CARRIER FAMILY 35 MEMBER F2"/>
    <property type="match status" value="1"/>
</dbReference>
<reference evidence="9 10" key="1">
    <citation type="submission" date="2018-08" db="EMBL/GenBank/DDBJ databases">
        <title>Genome and evolution of the arbuscular mycorrhizal fungus Diversispora epigaea (formerly Glomus versiforme) and its bacterial endosymbionts.</title>
        <authorList>
            <person name="Sun X."/>
            <person name="Fei Z."/>
            <person name="Harrison M."/>
        </authorList>
    </citation>
    <scope>NUCLEOTIDE SEQUENCE [LARGE SCALE GENOMIC DNA]</scope>
    <source>
        <strain evidence="9 10">IT104</strain>
    </source>
</reference>
<feature type="transmembrane region" description="Helical" evidence="8">
    <location>
        <begin position="337"/>
        <end position="355"/>
    </location>
</feature>
<feature type="region of interest" description="Disordered" evidence="7">
    <location>
        <begin position="13"/>
        <end position="44"/>
    </location>
</feature>
<evidence type="ECO:0000313" key="10">
    <source>
        <dbReference type="Proteomes" id="UP000266861"/>
    </source>
</evidence>
<feature type="compositionally biased region" description="Low complexity" evidence="7">
    <location>
        <begin position="16"/>
        <end position="30"/>
    </location>
</feature>
<feature type="transmembrane region" description="Helical" evidence="8">
    <location>
        <begin position="97"/>
        <end position="116"/>
    </location>
</feature>
<gene>
    <name evidence="9" type="ORF">Glove_188g84</name>
</gene>
<organism evidence="9 10">
    <name type="scientific">Diversispora epigaea</name>
    <dbReference type="NCBI Taxonomy" id="1348612"/>
    <lineage>
        <taxon>Eukaryota</taxon>
        <taxon>Fungi</taxon>
        <taxon>Fungi incertae sedis</taxon>
        <taxon>Mucoromycota</taxon>
        <taxon>Glomeromycotina</taxon>
        <taxon>Glomeromycetes</taxon>
        <taxon>Diversisporales</taxon>
        <taxon>Diversisporaceae</taxon>
        <taxon>Diversispora</taxon>
    </lineage>
</organism>
<sequence length="394" mass="44595">MAEDKGAAQLNLHYFPNNNDDNDNNNNNPNSQNLHATNENKDNKNESFKSKLSYLFTLEFLKIFLLGQFLSLCITFSIITSTELANRGASFPTTQSTLTYITLFLVYTPITLYNIGFNGYVNMLKTRAWKYILLAIVDVEGNYFIVKAFTYTSTLSILLLDAWTILVVVILSIFFLKAGFHWSQYLGVAVCLASIGVIIAGDFDVGTDMFLASRPILGDMFCLISATLYGISNTIEEYCVRKRPFYEVVGQMGFWGIIISIIQISILERQELASANWDGAIVGLIIAFTFVMFCLYTAAPILFQRASAIYFNISLLTSDFYTLILSIAIFKVKMKRLYPLAFVLNVIGLAAYYIYPATQPNITQEIDEFDRQKRRDANIENIEKDVELSLENIE</sequence>
<keyword evidence="10" id="KW-1185">Reference proteome</keyword>
<keyword evidence="4 8" id="KW-0812">Transmembrane</keyword>
<evidence type="ECO:0000256" key="7">
    <source>
        <dbReference type="SAM" id="MobiDB-lite"/>
    </source>
</evidence>
<feature type="transmembrane region" description="Helical" evidence="8">
    <location>
        <begin position="158"/>
        <end position="176"/>
    </location>
</feature>
<evidence type="ECO:0000256" key="8">
    <source>
        <dbReference type="SAM" id="Phobius"/>
    </source>
</evidence>
<dbReference type="OrthoDB" id="429955at2759"/>
<feature type="transmembrane region" description="Helical" evidence="8">
    <location>
        <begin position="279"/>
        <end position="303"/>
    </location>
</feature>
<dbReference type="EMBL" id="PQFF01000178">
    <property type="protein sequence ID" value="RHZ76868.1"/>
    <property type="molecule type" value="Genomic_DNA"/>
</dbReference>
<feature type="transmembrane region" description="Helical" evidence="8">
    <location>
        <begin position="182"/>
        <end position="203"/>
    </location>
</feature>
<evidence type="ECO:0000256" key="1">
    <source>
        <dbReference type="ARBA" id="ARBA00004141"/>
    </source>
</evidence>
<feature type="transmembrane region" description="Helical" evidence="8">
    <location>
        <begin position="128"/>
        <end position="146"/>
    </location>
</feature>
<accession>A0A397IRE3</accession>
<keyword evidence="3" id="KW-0813">Transport</keyword>
<feature type="transmembrane region" description="Helical" evidence="8">
    <location>
        <begin position="63"/>
        <end position="85"/>
    </location>
</feature>
<evidence type="ECO:0000256" key="3">
    <source>
        <dbReference type="ARBA" id="ARBA00022448"/>
    </source>
</evidence>
<dbReference type="InterPro" id="IPR009262">
    <property type="entry name" value="SLC35_F1/F2/F6"/>
</dbReference>
<evidence type="ECO:0000313" key="9">
    <source>
        <dbReference type="EMBL" id="RHZ76868.1"/>
    </source>
</evidence>
<protein>
    <submittedName>
        <fullName evidence="9">Uncharacterized protein</fullName>
    </submittedName>
</protein>
<evidence type="ECO:0000256" key="4">
    <source>
        <dbReference type="ARBA" id="ARBA00022692"/>
    </source>
</evidence>
<dbReference type="AlphaFoldDB" id="A0A397IRE3"/>
<evidence type="ECO:0000256" key="5">
    <source>
        <dbReference type="ARBA" id="ARBA00022989"/>
    </source>
</evidence>